<dbReference type="AlphaFoldDB" id="A0A427XRC0"/>
<evidence type="ECO:0000313" key="2">
    <source>
        <dbReference type="EMBL" id="RSH81384.1"/>
    </source>
</evidence>
<sequence length="386" mass="42432">MPLPSDKNPAPSPTAHTGLVGSDTLDAVVVPNDPESAGGQGPTWLHAWHHLRVSCGILNPSAVSISSPPLASSLRPSSIDPTRRTVRIHHYCLEAAIRTIRKSTFTSGYTHEETMMLGWSLPKWTGWGPWGSNTPDQDSMHTTAWSSGFWTGTASQRSRWQRGTGKEGSHLLPIDSVCPADVGVPTPSALIKAQRPTKDSPFLRLPDHIHLQILLQLLDNPDLATHDPSRSKSGQVQPYKLLRPDGIADFLSLLNTCWDLRSLPSRVTSGRYSSATASAPGGWTCSAGGEPIPRASARHHDSPSRWTSTFVNPIERAIAIIPRSKTSVLASAYPGEDEGEADGVVPGYTARDVWTWWMYDQRWRSRRRVWHCVVHACATARDADWW</sequence>
<proteinExistence type="predicted"/>
<comment type="caution">
    <text evidence="2">The sequence shown here is derived from an EMBL/GenBank/DDBJ whole genome shotgun (WGS) entry which is preliminary data.</text>
</comment>
<evidence type="ECO:0000256" key="1">
    <source>
        <dbReference type="SAM" id="MobiDB-lite"/>
    </source>
</evidence>
<accession>A0A427XRC0</accession>
<evidence type="ECO:0000313" key="3">
    <source>
        <dbReference type="Proteomes" id="UP000279259"/>
    </source>
</evidence>
<reference evidence="2 3" key="1">
    <citation type="submission" date="2018-11" db="EMBL/GenBank/DDBJ databases">
        <title>Genome sequence of Saitozyma podzolica DSM 27192.</title>
        <authorList>
            <person name="Aliyu H."/>
            <person name="Gorte O."/>
            <person name="Ochsenreither K."/>
        </authorList>
    </citation>
    <scope>NUCLEOTIDE SEQUENCE [LARGE SCALE GENOMIC DNA]</scope>
    <source>
        <strain evidence="2 3">DSM 27192</strain>
    </source>
</reference>
<protein>
    <submittedName>
        <fullName evidence="2">Uncharacterized protein</fullName>
    </submittedName>
</protein>
<organism evidence="2 3">
    <name type="scientific">Saitozyma podzolica</name>
    <dbReference type="NCBI Taxonomy" id="1890683"/>
    <lineage>
        <taxon>Eukaryota</taxon>
        <taxon>Fungi</taxon>
        <taxon>Dikarya</taxon>
        <taxon>Basidiomycota</taxon>
        <taxon>Agaricomycotina</taxon>
        <taxon>Tremellomycetes</taxon>
        <taxon>Tremellales</taxon>
        <taxon>Trimorphomycetaceae</taxon>
        <taxon>Saitozyma</taxon>
    </lineage>
</organism>
<feature type="region of interest" description="Disordered" evidence="1">
    <location>
        <begin position="1"/>
        <end position="21"/>
    </location>
</feature>
<dbReference type="EMBL" id="RSCD01000031">
    <property type="protein sequence ID" value="RSH81384.1"/>
    <property type="molecule type" value="Genomic_DNA"/>
</dbReference>
<gene>
    <name evidence="2" type="ORF">EHS25_006916</name>
</gene>
<name>A0A427XRC0_9TREE</name>
<keyword evidence="3" id="KW-1185">Reference proteome</keyword>
<dbReference type="Proteomes" id="UP000279259">
    <property type="component" value="Unassembled WGS sequence"/>
</dbReference>
<dbReference type="OrthoDB" id="2590631at2759"/>